<accession>A0A382IBE9</accession>
<dbReference type="PANTHER" id="PTHR11544">
    <property type="entry name" value="COLD SHOCK DOMAIN CONTAINING PROTEINS"/>
    <property type="match status" value="1"/>
</dbReference>
<name>A0A382IBE9_9ZZZZ</name>
<dbReference type="InterPro" id="IPR012156">
    <property type="entry name" value="Cold_shock_CspA"/>
</dbReference>
<dbReference type="GO" id="GO:0003676">
    <property type="term" value="F:nucleic acid binding"/>
    <property type="evidence" value="ECO:0007669"/>
    <property type="project" value="InterPro"/>
</dbReference>
<protein>
    <recommendedName>
        <fullName evidence="3">CSD domain-containing protein</fullName>
    </recommendedName>
</protein>
<dbReference type="PROSITE" id="PS00352">
    <property type="entry name" value="CSD_1"/>
    <property type="match status" value="1"/>
</dbReference>
<comment type="subcellular location">
    <subcellularLocation>
        <location evidence="1">Cytoplasm</location>
    </subcellularLocation>
</comment>
<dbReference type="AlphaFoldDB" id="A0A382IBE9"/>
<dbReference type="PIRSF" id="PIRSF002599">
    <property type="entry name" value="Cold_shock_A"/>
    <property type="match status" value="1"/>
</dbReference>
<dbReference type="InterPro" id="IPR019844">
    <property type="entry name" value="CSD_CS"/>
</dbReference>
<dbReference type="PRINTS" id="PR00050">
    <property type="entry name" value="COLDSHOCK"/>
</dbReference>
<evidence type="ECO:0000256" key="1">
    <source>
        <dbReference type="ARBA" id="ARBA00004496"/>
    </source>
</evidence>
<feature type="domain" description="CSD" evidence="3">
    <location>
        <begin position="2"/>
        <end position="67"/>
    </location>
</feature>
<proteinExistence type="predicted"/>
<dbReference type="GO" id="GO:0005737">
    <property type="term" value="C:cytoplasm"/>
    <property type="evidence" value="ECO:0007669"/>
    <property type="project" value="UniProtKB-SubCell"/>
</dbReference>
<dbReference type="PROSITE" id="PS51857">
    <property type="entry name" value="CSD_2"/>
    <property type="match status" value="1"/>
</dbReference>
<dbReference type="InterPro" id="IPR011129">
    <property type="entry name" value="CSD"/>
</dbReference>
<reference evidence="4" key="1">
    <citation type="submission" date="2018-05" db="EMBL/GenBank/DDBJ databases">
        <authorList>
            <person name="Lanie J.A."/>
            <person name="Ng W.-L."/>
            <person name="Kazmierczak K.M."/>
            <person name="Andrzejewski T.M."/>
            <person name="Davidsen T.M."/>
            <person name="Wayne K.J."/>
            <person name="Tettelin H."/>
            <person name="Glass J.I."/>
            <person name="Rusch D."/>
            <person name="Podicherti R."/>
            <person name="Tsui H.-C.T."/>
            <person name="Winkler M.E."/>
        </authorList>
    </citation>
    <scope>NUCLEOTIDE SEQUENCE</scope>
</reference>
<dbReference type="InterPro" id="IPR002059">
    <property type="entry name" value="CSP_DNA-bd"/>
</dbReference>
<evidence type="ECO:0000256" key="2">
    <source>
        <dbReference type="ARBA" id="ARBA00022490"/>
    </source>
</evidence>
<dbReference type="Pfam" id="PF00313">
    <property type="entry name" value="CSD"/>
    <property type="match status" value="1"/>
</dbReference>
<evidence type="ECO:0000313" key="4">
    <source>
        <dbReference type="EMBL" id="SVB96705.1"/>
    </source>
</evidence>
<evidence type="ECO:0000259" key="3">
    <source>
        <dbReference type="PROSITE" id="PS51857"/>
    </source>
</evidence>
<dbReference type="SMART" id="SM00357">
    <property type="entry name" value="CSP"/>
    <property type="match status" value="1"/>
</dbReference>
<gene>
    <name evidence="4" type="ORF">METZ01_LOCUS249559</name>
</gene>
<sequence>MRKNGTVKWFNDQKGFGFISLDDESTEVFVHHTAIQGDGFKSLSEGEKVELDVVEGPKGPKAENVTKEAAV</sequence>
<dbReference type="EMBL" id="UINC01066225">
    <property type="protein sequence ID" value="SVB96705.1"/>
    <property type="molecule type" value="Genomic_DNA"/>
</dbReference>
<dbReference type="FunFam" id="2.40.50.140:FF:000006">
    <property type="entry name" value="Cold shock protein CspC"/>
    <property type="match status" value="1"/>
</dbReference>
<dbReference type="CDD" id="cd04458">
    <property type="entry name" value="CSP_CDS"/>
    <property type="match status" value="1"/>
</dbReference>
<dbReference type="SUPFAM" id="SSF50249">
    <property type="entry name" value="Nucleic acid-binding proteins"/>
    <property type="match status" value="1"/>
</dbReference>
<keyword evidence="2" id="KW-0963">Cytoplasm</keyword>
<dbReference type="Gene3D" id="2.40.50.140">
    <property type="entry name" value="Nucleic acid-binding proteins"/>
    <property type="match status" value="1"/>
</dbReference>
<dbReference type="InterPro" id="IPR050181">
    <property type="entry name" value="Cold_shock_domain"/>
</dbReference>
<organism evidence="4">
    <name type="scientific">marine metagenome</name>
    <dbReference type="NCBI Taxonomy" id="408172"/>
    <lineage>
        <taxon>unclassified sequences</taxon>
        <taxon>metagenomes</taxon>
        <taxon>ecological metagenomes</taxon>
    </lineage>
</organism>
<dbReference type="InterPro" id="IPR012340">
    <property type="entry name" value="NA-bd_OB-fold"/>
</dbReference>